<dbReference type="PANTHER" id="PTHR43468">
    <property type="match status" value="1"/>
</dbReference>
<dbReference type="NCBIfam" id="TIGR00449">
    <property type="entry name" value="tgt_general"/>
    <property type="match status" value="1"/>
</dbReference>
<keyword evidence="1" id="KW-0479">Metal-binding</keyword>
<protein>
    <submittedName>
        <fullName evidence="3">tRNA-guanine transglycosylase</fullName>
        <ecNumber evidence="3">2.4.2.-</ecNumber>
    </submittedName>
</protein>
<evidence type="ECO:0000313" key="4">
    <source>
        <dbReference type="Proteomes" id="UP000590542"/>
    </source>
</evidence>
<reference evidence="3 4" key="1">
    <citation type="journal article" date="2020" name="Biotechnol. Biofuels">
        <title>New insights from the biogas microbiome by comprehensive genome-resolved metagenomics of nearly 1600 species originating from multiple anaerobic digesters.</title>
        <authorList>
            <person name="Campanaro S."/>
            <person name="Treu L."/>
            <person name="Rodriguez-R L.M."/>
            <person name="Kovalovszki A."/>
            <person name="Ziels R.M."/>
            <person name="Maus I."/>
            <person name="Zhu X."/>
            <person name="Kougias P.G."/>
            <person name="Basile A."/>
            <person name="Luo G."/>
            <person name="Schluter A."/>
            <person name="Konstantinidis K.T."/>
            <person name="Angelidaki I."/>
        </authorList>
    </citation>
    <scope>NUCLEOTIDE SEQUENCE [LARGE SCALE GENOMIC DNA]</scope>
    <source>
        <strain evidence="3">AS27yjCOA_202</strain>
    </source>
</reference>
<dbReference type="GO" id="GO:0016757">
    <property type="term" value="F:glycosyltransferase activity"/>
    <property type="evidence" value="ECO:0007669"/>
    <property type="project" value="UniProtKB-KW"/>
</dbReference>
<dbReference type="PANTHER" id="PTHR43468:SF1">
    <property type="entry name" value="TRNA-GUANOSINE(34) QUEUINE TRANSGLYCOSYLASE"/>
    <property type="match status" value="1"/>
</dbReference>
<dbReference type="Gene3D" id="3.20.20.105">
    <property type="entry name" value="Queuine tRNA-ribosyltransferase-like"/>
    <property type="match status" value="1"/>
</dbReference>
<name>A0A7X9HT57_UNCKA</name>
<dbReference type="Proteomes" id="UP000590542">
    <property type="component" value="Unassembled WGS sequence"/>
</dbReference>
<dbReference type="Pfam" id="PF01702">
    <property type="entry name" value="TGT"/>
    <property type="match status" value="1"/>
</dbReference>
<evidence type="ECO:0000256" key="1">
    <source>
        <dbReference type="ARBA" id="ARBA00022723"/>
    </source>
</evidence>
<feature type="domain" description="tRNA-guanine(15) transglycosylase-like" evidence="2">
    <location>
        <begin position="7"/>
        <end position="390"/>
    </location>
</feature>
<evidence type="ECO:0000313" key="3">
    <source>
        <dbReference type="EMBL" id="NMB91895.1"/>
    </source>
</evidence>
<dbReference type="EC" id="2.4.2.-" evidence="3"/>
<organism evidence="3 4">
    <name type="scientific">candidate division WWE3 bacterium</name>
    <dbReference type="NCBI Taxonomy" id="2053526"/>
    <lineage>
        <taxon>Bacteria</taxon>
        <taxon>Katanobacteria</taxon>
    </lineage>
</organism>
<dbReference type="GO" id="GO:0006400">
    <property type="term" value="P:tRNA modification"/>
    <property type="evidence" value="ECO:0007669"/>
    <property type="project" value="InterPro"/>
</dbReference>
<evidence type="ECO:0000259" key="2">
    <source>
        <dbReference type="Pfam" id="PF01702"/>
    </source>
</evidence>
<dbReference type="SUPFAM" id="SSF51713">
    <property type="entry name" value="tRNA-guanine transglycosylase"/>
    <property type="match status" value="1"/>
</dbReference>
<dbReference type="InterPro" id="IPR036511">
    <property type="entry name" value="TGT-like_sf"/>
</dbReference>
<dbReference type="EMBL" id="JAAZNV010000012">
    <property type="protein sequence ID" value="NMB91895.1"/>
    <property type="molecule type" value="Genomic_DNA"/>
</dbReference>
<keyword evidence="3" id="KW-0808">Transferase</keyword>
<gene>
    <name evidence="3" type="ORF">GYA37_03565</name>
</gene>
<accession>A0A7X9HT57</accession>
<sequence length="390" mass="44691">MKRKIKIFKTIKGEIPLPIFFPDATRAVLKTLDSKDIENTKTPGVLVNTYHLYKDLGQDVLEMYGGARQFMSWNGGLISDSGGFQVMSLAKSKLDLEENDKSIFKNNLLNLLKKSKNKNDYVNNNGVTFYSKDNLFGEKKIKLTPEKSIQIQMLINPDMCVVLDDFTDLDANYEKAKETVERTILWARKSKEEFLKICKEKKLTEEKRPYLLGIVQGGNFLDLRKECTKKLVEIGFDGLGYGGWPIMRNGKFNLNIAKVIAENSPSNYFLYGLGVGKPDDIVKCVDLGFNIFDCVLPTRDARHGRLYVFSADSIKDINVKKDGFYGYFSPEKSKYTNDKDVISKACDCLLCKNYTRAYLHHLFKIKEPSAYRLATIHNLRFYSILMEKLR</sequence>
<comment type="caution">
    <text evidence="3">The sequence shown here is derived from an EMBL/GenBank/DDBJ whole genome shotgun (WGS) entry which is preliminary data.</text>
</comment>
<proteinExistence type="predicted"/>
<dbReference type="GO" id="GO:0046872">
    <property type="term" value="F:metal ion binding"/>
    <property type="evidence" value="ECO:0007669"/>
    <property type="project" value="UniProtKB-KW"/>
</dbReference>
<keyword evidence="3" id="KW-0328">Glycosyltransferase</keyword>
<dbReference type="InterPro" id="IPR002616">
    <property type="entry name" value="tRNA_ribo_trans-like"/>
</dbReference>
<dbReference type="AlphaFoldDB" id="A0A7X9HT57"/>